<protein>
    <submittedName>
        <fullName evidence="1">Uncharacterized protein</fullName>
    </submittedName>
</protein>
<comment type="caution">
    <text evidence="1">The sequence shown here is derived from an EMBL/GenBank/DDBJ whole genome shotgun (WGS) entry which is preliminary data.</text>
</comment>
<name>X0WAE6_9ZZZZ</name>
<dbReference type="EMBL" id="BARS01034376">
    <property type="protein sequence ID" value="GAG21538.1"/>
    <property type="molecule type" value="Genomic_DNA"/>
</dbReference>
<evidence type="ECO:0000313" key="1">
    <source>
        <dbReference type="EMBL" id="GAG21538.1"/>
    </source>
</evidence>
<feature type="non-terminal residue" evidence="1">
    <location>
        <position position="1"/>
    </location>
</feature>
<accession>X0WAE6</accession>
<sequence length="29" mass="3451">PKYASISMGAYLTLHKYTNKFYEINQIKK</sequence>
<proteinExistence type="predicted"/>
<dbReference type="AlphaFoldDB" id="X0WAE6"/>
<organism evidence="1">
    <name type="scientific">marine sediment metagenome</name>
    <dbReference type="NCBI Taxonomy" id="412755"/>
    <lineage>
        <taxon>unclassified sequences</taxon>
        <taxon>metagenomes</taxon>
        <taxon>ecological metagenomes</taxon>
    </lineage>
</organism>
<gene>
    <name evidence="1" type="ORF">S01H1_53111</name>
</gene>
<reference evidence="1" key="1">
    <citation type="journal article" date="2014" name="Front. Microbiol.">
        <title>High frequency of phylogenetically diverse reductive dehalogenase-homologous genes in deep subseafloor sedimentary metagenomes.</title>
        <authorList>
            <person name="Kawai M."/>
            <person name="Futagami T."/>
            <person name="Toyoda A."/>
            <person name="Takaki Y."/>
            <person name="Nishi S."/>
            <person name="Hori S."/>
            <person name="Arai W."/>
            <person name="Tsubouchi T."/>
            <person name="Morono Y."/>
            <person name="Uchiyama I."/>
            <person name="Ito T."/>
            <person name="Fujiyama A."/>
            <person name="Inagaki F."/>
            <person name="Takami H."/>
        </authorList>
    </citation>
    <scope>NUCLEOTIDE SEQUENCE</scope>
    <source>
        <strain evidence="1">Expedition CK06-06</strain>
    </source>
</reference>